<dbReference type="NCBIfam" id="NF002461">
    <property type="entry name" value="PRK01663.1"/>
    <property type="match status" value="1"/>
</dbReference>
<comment type="subcellular location">
    <subcellularLocation>
        <location evidence="1">Cell membrane</location>
        <topology evidence="1">Multi-pass membrane protein</topology>
    </subcellularLocation>
</comment>
<feature type="transmembrane region" description="Helical" evidence="8">
    <location>
        <begin position="365"/>
        <end position="388"/>
    </location>
</feature>
<evidence type="ECO:0000256" key="4">
    <source>
        <dbReference type="ARBA" id="ARBA00022692"/>
    </source>
</evidence>
<evidence type="ECO:0000256" key="7">
    <source>
        <dbReference type="ARBA" id="ARBA00023136"/>
    </source>
</evidence>
<keyword evidence="3" id="KW-1003">Cell membrane</keyword>
<feature type="transmembrane region" description="Helical" evidence="8">
    <location>
        <begin position="21"/>
        <end position="43"/>
    </location>
</feature>
<feature type="transmembrane region" description="Helical" evidence="8">
    <location>
        <begin position="329"/>
        <end position="353"/>
    </location>
</feature>
<feature type="transmembrane region" description="Helical" evidence="8">
    <location>
        <begin position="63"/>
        <end position="81"/>
    </location>
</feature>
<feature type="transmembrane region" description="Helical" evidence="8">
    <location>
        <begin position="235"/>
        <end position="260"/>
    </location>
</feature>
<dbReference type="KEGG" id="bao:BAMF_0423"/>
<dbReference type="GO" id="GO:0005886">
    <property type="term" value="C:plasma membrane"/>
    <property type="evidence" value="ECO:0007669"/>
    <property type="project" value="UniProtKB-SubCell"/>
</dbReference>
<dbReference type="Pfam" id="PF00375">
    <property type="entry name" value="SDF"/>
    <property type="match status" value="1"/>
</dbReference>
<evidence type="ECO:0000256" key="6">
    <source>
        <dbReference type="ARBA" id="ARBA00022989"/>
    </source>
</evidence>
<dbReference type="InterPro" id="IPR001991">
    <property type="entry name" value="Na-dicarboxylate_symporter"/>
</dbReference>
<dbReference type="PROSITE" id="PS00714">
    <property type="entry name" value="NA_DICARBOXYL_SYMP_2"/>
    <property type="match status" value="1"/>
</dbReference>
<evidence type="ECO:0000256" key="3">
    <source>
        <dbReference type="ARBA" id="ARBA00022475"/>
    </source>
</evidence>
<evidence type="ECO:0000256" key="5">
    <source>
        <dbReference type="ARBA" id="ARBA00022847"/>
    </source>
</evidence>
<dbReference type="GO" id="GO:0015366">
    <property type="term" value="F:malate:proton symporter activity"/>
    <property type="evidence" value="ECO:0007669"/>
    <property type="project" value="TreeGrafter"/>
</dbReference>
<accession>A0A9P1JEM9</accession>
<protein>
    <submittedName>
        <fullName evidence="9">C4-dicarboxylate transport protein</fullName>
    </submittedName>
</protein>
<dbReference type="PRINTS" id="PR00173">
    <property type="entry name" value="EDTRNSPORT"/>
</dbReference>
<evidence type="ECO:0000313" key="10">
    <source>
        <dbReference type="Proteomes" id="UP000006562"/>
    </source>
</evidence>
<keyword evidence="7 8" id="KW-0472">Membrane</keyword>
<feature type="transmembrane region" description="Helical" evidence="8">
    <location>
        <begin position="165"/>
        <end position="182"/>
    </location>
</feature>
<dbReference type="PANTHER" id="PTHR42865">
    <property type="entry name" value="PROTON/GLUTAMATE-ASPARTATE SYMPORTER"/>
    <property type="match status" value="1"/>
</dbReference>
<dbReference type="Gene3D" id="1.10.3860.10">
    <property type="entry name" value="Sodium:dicarboxylate symporter"/>
    <property type="match status" value="1"/>
</dbReference>
<dbReference type="PANTHER" id="PTHR42865:SF1">
    <property type="entry name" value="AEROBIC C4-DICARBOXYLATE TRANSPORT PROTEIN"/>
    <property type="match status" value="1"/>
</dbReference>
<reference evidence="10" key="2">
    <citation type="journal article" date="2011" name="J. Biotechnol.">
        <title>Genome sequence of B. amyloliquefaciens type strain DSM7(T) reveals differences to plant-associated B. amyloliquefaciens FZB42.</title>
        <authorList>
            <person name="Ruckert C."/>
            <person name="Blom J."/>
            <person name="Chen X."/>
            <person name="Reva O."/>
            <person name="Borriss R."/>
        </authorList>
    </citation>
    <scope>NUCLEOTIDE SEQUENCE [LARGE SCALE GENOMIC DNA]</scope>
    <source>
        <strain evidence="10">DSM 7</strain>
    </source>
</reference>
<evidence type="ECO:0000256" key="8">
    <source>
        <dbReference type="SAM" id="Phobius"/>
    </source>
</evidence>
<feature type="transmembrane region" description="Helical" evidence="8">
    <location>
        <begin position="93"/>
        <end position="115"/>
    </location>
</feature>
<dbReference type="Proteomes" id="UP000006562">
    <property type="component" value="Chromosome"/>
</dbReference>
<feature type="transmembrane region" description="Helical" evidence="8">
    <location>
        <begin position="203"/>
        <end position="223"/>
    </location>
</feature>
<name>A0A9P1JEM9_BACAS</name>
<dbReference type="SUPFAM" id="SSF118215">
    <property type="entry name" value="Proton glutamate symport protein"/>
    <property type="match status" value="1"/>
</dbReference>
<dbReference type="InterPro" id="IPR018107">
    <property type="entry name" value="Na-dicarboxylate_symporter_CS"/>
</dbReference>
<proteinExistence type="predicted"/>
<evidence type="ECO:0000313" key="9">
    <source>
        <dbReference type="EMBL" id="CBI41549.1"/>
    </source>
</evidence>
<dbReference type="GO" id="GO:0015141">
    <property type="term" value="F:succinate transmembrane transporter activity"/>
    <property type="evidence" value="ECO:0007669"/>
    <property type="project" value="TreeGrafter"/>
</dbReference>
<sequence>MKTLSFVHRRSERQGGVGMKIFKNLTVQVITAVIIGVIVGLVWPEAGKQMKPLGDTFINAVKMIIAPIIFLTIVLGIAKMGDMKKVGKVGGKAFIYFEVVTTIALIIGLLVVNIMKPGEGLDYSKLEKGDVSQYTQNGGQGIDWIEFITHIVPSNMVDAFAKGDILQVLFFSVLFGVGLAALGERGKSIIDFFDKLSHVFFKIIGYIMRAAPIGAFGAMAYTIGHFGLDSIKPLASLMLSVYITMFLFVFVALNIICRIFGFSLWNYLRFIKDELLIVLGTSSSESVLPRMMDKMERYGCSKSVVGLVIPTGYSFNLDGTSIYLSMATVFLAQVFGVDLTIGQQITIILVLMLTSKGAAGVTGSGFIVLASTLSALQVIPLEGLALLLGVDRFMSEGRAIVNLIGNGIATIIVAKSENEFDEVKSTQAVKEMKTAV</sequence>
<keyword evidence="10" id="KW-1185">Reference proteome</keyword>
<keyword evidence="5" id="KW-0769">Symport</keyword>
<reference evidence="9 10" key="1">
    <citation type="journal article" date="2011" name="Int. J. Syst. Evol. Microbiol.">
        <title>Relationship of Bacillus amyloliquefaciens clades associated with strains DSM 7T and FZB42T: a proposal for Bacillus amyloliquefaciens subsp. amyloliquefaciens subsp. nov. and Bacillus amyloliquefaciens subsp. plantarum subsp. nov. based on complete genome sequence comparisons.</title>
        <authorList>
            <person name="Borriss R."/>
            <person name="Chen X.H."/>
            <person name="Rueckert C."/>
            <person name="Blom J."/>
            <person name="Becker A."/>
            <person name="Baumgarth B."/>
            <person name="Fan B."/>
            <person name="Pukall R."/>
            <person name="Schumann P."/>
            <person name="Sproer C."/>
            <person name="Junge H."/>
            <person name="Vater J."/>
            <person name="Puhler A."/>
            <person name="Klenk H.P."/>
        </authorList>
    </citation>
    <scope>NUCLEOTIDE SEQUENCE [LARGE SCALE GENOMIC DNA]</scope>
    <source>
        <strain evidence="10">DSM 7</strain>
    </source>
</reference>
<keyword evidence="6 8" id="KW-1133">Transmembrane helix</keyword>
<keyword evidence="2" id="KW-0813">Transport</keyword>
<dbReference type="AlphaFoldDB" id="A0A9P1JEM9"/>
<dbReference type="GO" id="GO:0070778">
    <property type="term" value="P:L-aspartate transmembrane transport"/>
    <property type="evidence" value="ECO:0007669"/>
    <property type="project" value="TreeGrafter"/>
</dbReference>
<dbReference type="GO" id="GO:0015138">
    <property type="term" value="F:fumarate transmembrane transporter activity"/>
    <property type="evidence" value="ECO:0007669"/>
    <property type="project" value="TreeGrafter"/>
</dbReference>
<keyword evidence="4 8" id="KW-0812">Transmembrane</keyword>
<evidence type="ECO:0000256" key="1">
    <source>
        <dbReference type="ARBA" id="ARBA00004651"/>
    </source>
</evidence>
<dbReference type="InterPro" id="IPR036458">
    <property type="entry name" value="Na:dicarbo_symporter_sf"/>
</dbReference>
<organism evidence="9 10">
    <name type="scientific">Bacillus amyloliquefaciens (strain ATCC 23350 / DSM 7 / BCRC 11601 / CCUG 28519 / NBRC 15535 / NRRL B-14393 / F)</name>
    <dbReference type="NCBI Taxonomy" id="692420"/>
    <lineage>
        <taxon>Bacteria</taxon>
        <taxon>Bacillati</taxon>
        <taxon>Bacillota</taxon>
        <taxon>Bacilli</taxon>
        <taxon>Bacillales</taxon>
        <taxon>Bacillaceae</taxon>
        <taxon>Bacillus</taxon>
        <taxon>Bacillus amyloliquefaciens group</taxon>
    </lineage>
</organism>
<evidence type="ECO:0000256" key="2">
    <source>
        <dbReference type="ARBA" id="ARBA00022448"/>
    </source>
</evidence>
<dbReference type="FunFam" id="1.10.3860.10:FF:000001">
    <property type="entry name" value="C4-dicarboxylate transport protein"/>
    <property type="match status" value="1"/>
</dbReference>
<dbReference type="PROSITE" id="PS00713">
    <property type="entry name" value="NA_DICARBOXYL_SYMP_1"/>
    <property type="match status" value="1"/>
</dbReference>
<gene>
    <name evidence="9" type="primary">dctP</name>
    <name evidence="9" type="ordered locus">BAMF_0423</name>
</gene>
<dbReference type="EMBL" id="FN597644">
    <property type="protein sequence ID" value="CBI41549.1"/>
    <property type="molecule type" value="Genomic_DNA"/>
</dbReference>